<dbReference type="InterPro" id="IPR036047">
    <property type="entry name" value="F-box-like_dom_sf"/>
</dbReference>
<dbReference type="Proteomes" id="UP000006727">
    <property type="component" value="Chromosome 21"/>
</dbReference>
<dbReference type="CDD" id="cd09917">
    <property type="entry name" value="F-box_SF"/>
    <property type="match status" value="1"/>
</dbReference>
<accession>A0A7I4C5X1</accession>
<dbReference type="SUPFAM" id="SSF81383">
    <property type="entry name" value="F-box domain"/>
    <property type="match status" value="1"/>
</dbReference>
<evidence type="ECO:0000256" key="1">
    <source>
        <dbReference type="SAM" id="MobiDB-lite"/>
    </source>
</evidence>
<dbReference type="AlphaFoldDB" id="A0A7I4C5X1"/>
<dbReference type="EMBL" id="ABEU02000021">
    <property type="status" value="NOT_ANNOTATED_CDS"/>
    <property type="molecule type" value="Genomic_DNA"/>
</dbReference>
<dbReference type="Gramene" id="Pp3c21_21500V3.3">
    <property type="protein sequence ID" value="Pp3c21_21500V3.3"/>
    <property type="gene ID" value="Pp3c21_21500"/>
</dbReference>
<feature type="compositionally biased region" description="Basic and acidic residues" evidence="1">
    <location>
        <begin position="242"/>
        <end position="251"/>
    </location>
</feature>
<name>A0A7I4C5X1_PHYPA</name>
<dbReference type="GeneID" id="112274471"/>
<evidence type="ECO:0000313" key="4">
    <source>
        <dbReference type="Proteomes" id="UP000006727"/>
    </source>
</evidence>
<dbReference type="RefSeq" id="XP_073386023.1">
    <property type="nucleotide sequence ID" value="XM_073529922.1"/>
</dbReference>
<dbReference type="EnsemblPlants" id="Pp3c21_21500V3.3">
    <property type="protein sequence ID" value="Pp3c21_21500V3.3"/>
    <property type="gene ID" value="Pp3c21_21500"/>
</dbReference>
<gene>
    <name evidence="3" type="primary">LOC112274471</name>
</gene>
<dbReference type="PANTHER" id="PTHR12874">
    <property type="entry name" value="F-BOX ONLY PROTEIN 48-RELATED"/>
    <property type="match status" value="1"/>
</dbReference>
<dbReference type="Pfam" id="PF12937">
    <property type="entry name" value="F-box-like"/>
    <property type="match status" value="1"/>
</dbReference>
<dbReference type="SMART" id="SM00256">
    <property type="entry name" value="FBOX"/>
    <property type="match status" value="1"/>
</dbReference>
<feature type="domain" description="F-box" evidence="2">
    <location>
        <begin position="127"/>
        <end position="173"/>
    </location>
</feature>
<feature type="compositionally biased region" description="Polar residues" evidence="1">
    <location>
        <begin position="82"/>
        <end position="114"/>
    </location>
</feature>
<reference evidence="3 4" key="1">
    <citation type="journal article" date="2008" name="Science">
        <title>The Physcomitrella genome reveals evolutionary insights into the conquest of land by plants.</title>
        <authorList>
            <person name="Rensing S."/>
            <person name="Lang D."/>
            <person name="Zimmer A."/>
            <person name="Terry A."/>
            <person name="Salamov A."/>
            <person name="Shapiro H."/>
            <person name="Nishiyama T."/>
            <person name="Perroud P.-F."/>
            <person name="Lindquist E."/>
            <person name="Kamisugi Y."/>
            <person name="Tanahashi T."/>
            <person name="Sakakibara K."/>
            <person name="Fujita T."/>
            <person name="Oishi K."/>
            <person name="Shin-I T."/>
            <person name="Kuroki Y."/>
            <person name="Toyoda A."/>
            <person name="Suzuki Y."/>
            <person name="Hashimoto A."/>
            <person name="Yamaguchi K."/>
            <person name="Sugano A."/>
            <person name="Kohara Y."/>
            <person name="Fujiyama A."/>
            <person name="Anterola A."/>
            <person name="Aoki S."/>
            <person name="Ashton N."/>
            <person name="Barbazuk W.B."/>
            <person name="Barker E."/>
            <person name="Bennetzen J."/>
            <person name="Bezanilla M."/>
            <person name="Blankenship R."/>
            <person name="Cho S.H."/>
            <person name="Dutcher S."/>
            <person name="Estelle M."/>
            <person name="Fawcett J.A."/>
            <person name="Gundlach H."/>
            <person name="Hanada K."/>
            <person name="Heyl A."/>
            <person name="Hicks K.A."/>
            <person name="Hugh J."/>
            <person name="Lohr M."/>
            <person name="Mayer K."/>
            <person name="Melkozernov A."/>
            <person name="Murata T."/>
            <person name="Nelson D."/>
            <person name="Pils B."/>
            <person name="Prigge M."/>
            <person name="Reiss B."/>
            <person name="Renner T."/>
            <person name="Rombauts S."/>
            <person name="Rushton P."/>
            <person name="Sanderfoot A."/>
            <person name="Schween G."/>
            <person name="Shiu S.-H."/>
            <person name="Stueber K."/>
            <person name="Theodoulou F.L."/>
            <person name="Tu H."/>
            <person name="Van de Peer Y."/>
            <person name="Verrier P.J."/>
            <person name="Waters E."/>
            <person name="Wood A."/>
            <person name="Yang L."/>
            <person name="Cove D."/>
            <person name="Cuming A."/>
            <person name="Hasebe M."/>
            <person name="Lucas S."/>
            <person name="Mishler D.B."/>
            <person name="Reski R."/>
            <person name="Grigoriev I."/>
            <person name="Quatrano R.S."/>
            <person name="Boore J.L."/>
        </authorList>
    </citation>
    <scope>NUCLEOTIDE SEQUENCE [LARGE SCALE GENOMIC DNA]</scope>
    <source>
        <strain evidence="3 4">cv. Gransden 2004</strain>
    </source>
</reference>
<evidence type="ECO:0000259" key="2">
    <source>
        <dbReference type="PROSITE" id="PS50181"/>
    </source>
</evidence>
<protein>
    <recommendedName>
        <fullName evidence="2">F-box domain-containing protein</fullName>
    </recommendedName>
</protein>
<reference evidence="3" key="3">
    <citation type="submission" date="2020-12" db="UniProtKB">
        <authorList>
            <consortium name="EnsemblPlants"/>
        </authorList>
    </citation>
    <scope>IDENTIFICATION</scope>
</reference>
<reference evidence="3 4" key="2">
    <citation type="journal article" date="2018" name="Plant J.">
        <title>The Physcomitrella patens chromosome-scale assembly reveals moss genome structure and evolution.</title>
        <authorList>
            <person name="Lang D."/>
            <person name="Ullrich K.K."/>
            <person name="Murat F."/>
            <person name="Fuchs J."/>
            <person name="Jenkins J."/>
            <person name="Haas F.B."/>
            <person name="Piednoel M."/>
            <person name="Gundlach H."/>
            <person name="Van Bel M."/>
            <person name="Meyberg R."/>
            <person name="Vives C."/>
            <person name="Morata J."/>
            <person name="Symeonidi A."/>
            <person name="Hiss M."/>
            <person name="Muchero W."/>
            <person name="Kamisugi Y."/>
            <person name="Saleh O."/>
            <person name="Blanc G."/>
            <person name="Decker E.L."/>
            <person name="van Gessel N."/>
            <person name="Grimwood J."/>
            <person name="Hayes R.D."/>
            <person name="Graham S.W."/>
            <person name="Gunter L.E."/>
            <person name="McDaniel S.F."/>
            <person name="Hoernstein S.N.W."/>
            <person name="Larsson A."/>
            <person name="Li F.W."/>
            <person name="Perroud P.F."/>
            <person name="Phillips J."/>
            <person name="Ranjan P."/>
            <person name="Rokshar D.S."/>
            <person name="Rothfels C.J."/>
            <person name="Schneider L."/>
            <person name="Shu S."/>
            <person name="Stevenson D.W."/>
            <person name="Thummler F."/>
            <person name="Tillich M."/>
            <person name="Villarreal Aguilar J.C."/>
            <person name="Widiez T."/>
            <person name="Wong G.K."/>
            <person name="Wymore A."/>
            <person name="Zhang Y."/>
            <person name="Zimmer A.D."/>
            <person name="Quatrano R.S."/>
            <person name="Mayer K.F.X."/>
            <person name="Goodstein D."/>
            <person name="Casacuberta J.M."/>
            <person name="Vandepoele K."/>
            <person name="Reski R."/>
            <person name="Cuming A.C."/>
            <person name="Tuskan G.A."/>
            <person name="Maumus F."/>
            <person name="Salse J."/>
            <person name="Schmutz J."/>
            <person name="Rensing S.A."/>
        </authorList>
    </citation>
    <scope>NUCLEOTIDE SEQUENCE [LARGE SCALE GENOMIC DNA]</scope>
    <source>
        <strain evidence="3 4">cv. Gransden 2004</strain>
    </source>
</reference>
<keyword evidence="4" id="KW-1185">Reference proteome</keyword>
<sequence length="428" mass="47964">MDEPLDHIVNIEEGDEDALDAALEMELAATYAKFPVSQMVASAKLVGEKIPVVIEEPTSSHLSFAFPGWESDIFQGGKRKMPSTSGYIDDPQSSPSKRGKQVKNTDTAGPSRASSALEDPTTPPVEGCPMDSMDDELLAYVFKKLNMKDLCSSMRTCKRWHRVACKEDVWGHLPLPANVPGALPRWMEIRNAAMSMDLRVRFQVFRRGYDFIRSALDAWWNRGKPDEDAEGDLPEVFPKLSSKSDGDSKASGSREEFLWDEAEVQETWTLLLTLWRRYKIWLMLVVSHCPELNHEVMAERARGNVLATTPTVYGKGIICFRSQVILKYGIRSVLQATWSGLANAKRSGLASDIQLDLFRSVDHLFQETSVLDDLTLSLMTFTQQKLRRCFGNETSSKAKSKLKTNPALSSAEADGVRFARMAMIIRKS</sequence>
<dbReference type="PANTHER" id="PTHR12874:SF9">
    <property type="entry name" value="F-BOX ONLY PROTEIN 48"/>
    <property type="match status" value="1"/>
</dbReference>
<organism evidence="3 4">
    <name type="scientific">Physcomitrium patens</name>
    <name type="common">Spreading-leaved earth moss</name>
    <name type="synonym">Physcomitrella patens</name>
    <dbReference type="NCBI Taxonomy" id="3218"/>
    <lineage>
        <taxon>Eukaryota</taxon>
        <taxon>Viridiplantae</taxon>
        <taxon>Streptophyta</taxon>
        <taxon>Embryophyta</taxon>
        <taxon>Bryophyta</taxon>
        <taxon>Bryophytina</taxon>
        <taxon>Bryopsida</taxon>
        <taxon>Funariidae</taxon>
        <taxon>Funariales</taxon>
        <taxon>Funariaceae</taxon>
        <taxon>Physcomitrium</taxon>
    </lineage>
</organism>
<feature type="region of interest" description="Disordered" evidence="1">
    <location>
        <begin position="228"/>
        <end position="251"/>
    </location>
</feature>
<feature type="region of interest" description="Disordered" evidence="1">
    <location>
        <begin position="75"/>
        <end position="129"/>
    </location>
</feature>
<dbReference type="Gene3D" id="1.20.1280.50">
    <property type="match status" value="1"/>
</dbReference>
<evidence type="ECO:0000313" key="3">
    <source>
        <dbReference type="EnsemblPlants" id="Pp3c21_21500V3.3"/>
    </source>
</evidence>
<proteinExistence type="predicted"/>
<dbReference type="InterPro" id="IPR001810">
    <property type="entry name" value="F-box_dom"/>
</dbReference>
<dbReference type="PROSITE" id="PS50181">
    <property type="entry name" value="FBOX"/>
    <property type="match status" value="1"/>
</dbReference>